<evidence type="ECO:0000313" key="3">
    <source>
        <dbReference type="Proteomes" id="UP001152795"/>
    </source>
</evidence>
<accession>A0A7D9LZZ7</accession>
<feature type="region of interest" description="Disordered" evidence="1">
    <location>
        <begin position="51"/>
        <end position="79"/>
    </location>
</feature>
<organism evidence="2 3">
    <name type="scientific">Paramuricea clavata</name>
    <name type="common">Red gorgonian</name>
    <name type="synonym">Violescent sea-whip</name>
    <dbReference type="NCBI Taxonomy" id="317549"/>
    <lineage>
        <taxon>Eukaryota</taxon>
        <taxon>Metazoa</taxon>
        <taxon>Cnidaria</taxon>
        <taxon>Anthozoa</taxon>
        <taxon>Octocorallia</taxon>
        <taxon>Malacalcyonacea</taxon>
        <taxon>Plexauridae</taxon>
        <taxon>Paramuricea</taxon>
    </lineage>
</organism>
<comment type="caution">
    <text evidence="2">The sequence shown here is derived from an EMBL/GenBank/DDBJ whole genome shotgun (WGS) entry which is preliminary data.</text>
</comment>
<feature type="region of interest" description="Disordered" evidence="1">
    <location>
        <begin position="107"/>
        <end position="128"/>
    </location>
</feature>
<reference evidence="2" key="1">
    <citation type="submission" date="2020-04" db="EMBL/GenBank/DDBJ databases">
        <authorList>
            <person name="Alioto T."/>
            <person name="Alioto T."/>
            <person name="Gomez Garrido J."/>
        </authorList>
    </citation>
    <scope>NUCLEOTIDE SEQUENCE</scope>
    <source>
        <strain evidence="2">A484AB</strain>
    </source>
</reference>
<dbReference type="Proteomes" id="UP001152795">
    <property type="component" value="Unassembled WGS sequence"/>
</dbReference>
<feature type="compositionally biased region" description="Basic residues" evidence="1">
    <location>
        <begin position="119"/>
        <end position="128"/>
    </location>
</feature>
<dbReference type="AlphaFoldDB" id="A0A7D9LZZ7"/>
<feature type="compositionally biased region" description="Basic residues" evidence="1">
    <location>
        <begin position="53"/>
        <end position="68"/>
    </location>
</feature>
<sequence length="128" mass="13881">SLLVKKLENSEDPKLAEGVLKFSCKLQRLMKSMNGNLTSALFNSGAAELSKSRNGKKIKVQPNRKRKSSNGSHQAVAKGRPAAFVAVGVPTKKAKRSHSLAVSVAQNTNVSRKSGSHVMKSRTRHVFK</sequence>
<protein>
    <submittedName>
        <fullName evidence="2">Uncharacterized protein</fullName>
    </submittedName>
</protein>
<name>A0A7D9LZZ7_PARCT</name>
<keyword evidence="3" id="KW-1185">Reference proteome</keyword>
<evidence type="ECO:0000256" key="1">
    <source>
        <dbReference type="SAM" id="MobiDB-lite"/>
    </source>
</evidence>
<proteinExistence type="predicted"/>
<evidence type="ECO:0000313" key="2">
    <source>
        <dbReference type="EMBL" id="CAB4041760.1"/>
    </source>
</evidence>
<feature type="non-terminal residue" evidence="2">
    <location>
        <position position="1"/>
    </location>
</feature>
<gene>
    <name evidence="2" type="ORF">PACLA_8A023048</name>
</gene>
<dbReference type="EMBL" id="CACRXK020028881">
    <property type="protein sequence ID" value="CAB4041760.1"/>
    <property type="molecule type" value="Genomic_DNA"/>
</dbReference>